<dbReference type="GO" id="GO:0043565">
    <property type="term" value="F:sequence-specific DNA binding"/>
    <property type="evidence" value="ECO:0007669"/>
    <property type="project" value="TreeGrafter"/>
</dbReference>
<evidence type="ECO:0000256" key="5">
    <source>
        <dbReference type="ARBA" id="ARBA00023125"/>
    </source>
</evidence>
<evidence type="ECO:0000256" key="6">
    <source>
        <dbReference type="ARBA" id="ARBA00023163"/>
    </source>
</evidence>
<dbReference type="SMART" id="SM00906">
    <property type="entry name" value="Fungal_trans"/>
    <property type="match status" value="1"/>
</dbReference>
<dbReference type="AlphaFoldDB" id="A0A9W9KR44"/>
<sequence length="485" mass="54409">MGEIGFLSRSAMAEPRDEMSGFSEDLAMGRMIRAALTLSGATPSQSSVDPYGQSIAAMNHSAINMRRQLAVPFFTSFLETMGSRLIHFESKKLWTDFDTFFTDSGEPVENHDLNSVAKAFVVYMSVATGALLSQESSGLQGLAGGLHQKATKLLPRIMASGNRIDILHCMLSLVLYSMQSPQGGSTWHLIGLAMKKAIVFRFHHDPHSSINTPEHTLLMRRNTFWSLYIVDRTISTILDRPFNIADDEITVQGPEEYLDDSPHTKNNLARQSIAHARLMSEIRDGASNDILYHHSNLCCWRDSVRGMKGETFASKFTRGVVMQLSSRAMVEILKSVDSANFESNMINKPQTIERDIVTTCSEYIEHEYQRFDCGEFTGGFVEAYDIFAAAVVILCLARRSNPSFADMDTINKCTALLTMVGERFVGLRVFRRVVWALSDAVSGNPKSDPIIHELPPMIPDGIRDFITETYAYDETLAWLTRRKWR</sequence>
<dbReference type="GO" id="GO:0000981">
    <property type="term" value="F:DNA-binding transcription factor activity, RNA polymerase II-specific"/>
    <property type="evidence" value="ECO:0007669"/>
    <property type="project" value="TreeGrafter"/>
</dbReference>
<comment type="caution">
    <text evidence="9">The sequence shown here is derived from an EMBL/GenBank/DDBJ whole genome shotgun (WGS) entry which is preliminary data.</text>
</comment>
<organism evidence="9 10">
    <name type="scientific">Penicillium alfredii</name>
    <dbReference type="NCBI Taxonomy" id="1506179"/>
    <lineage>
        <taxon>Eukaryota</taxon>
        <taxon>Fungi</taxon>
        <taxon>Dikarya</taxon>
        <taxon>Ascomycota</taxon>
        <taxon>Pezizomycotina</taxon>
        <taxon>Eurotiomycetes</taxon>
        <taxon>Eurotiomycetidae</taxon>
        <taxon>Eurotiales</taxon>
        <taxon>Aspergillaceae</taxon>
        <taxon>Penicillium</taxon>
    </lineage>
</organism>
<dbReference type="RefSeq" id="XP_056516109.1">
    <property type="nucleotide sequence ID" value="XM_056651259.1"/>
</dbReference>
<accession>A0A9W9KR44</accession>
<dbReference type="EMBL" id="JAPMSZ010000001">
    <property type="protein sequence ID" value="KAJ5114917.1"/>
    <property type="molecule type" value="Genomic_DNA"/>
</dbReference>
<dbReference type="GO" id="GO:0006351">
    <property type="term" value="P:DNA-templated transcription"/>
    <property type="evidence" value="ECO:0007669"/>
    <property type="project" value="InterPro"/>
</dbReference>
<evidence type="ECO:0000259" key="8">
    <source>
        <dbReference type="SMART" id="SM00906"/>
    </source>
</evidence>
<evidence type="ECO:0000256" key="4">
    <source>
        <dbReference type="ARBA" id="ARBA00023015"/>
    </source>
</evidence>
<evidence type="ECO:0000256" key="1">
    <source>
        <dbReference type="ARBA" id="ARBA00004123"/>
    </source>
</evidence>
<dbReference type="Pfam" id="PF04082">
    <property type="entry name" value="Fungal_trans"/>
    <property type="match status" value="1"/>
</dbReference>
<keyword evidence="6" id="KW-0804">Transcription</keyword>
<evidence type="ECO:0000256" key="2">
    <source>
        <dbReference type="ARBA" id="ARBA00022723"/>
    </source>
</evidence>
<dbReference type="Proteomes" id="UP001141434">
    <property type="component" value="Unassembled WGS sequence"/>
</dbReference>
<dbReference type="InterPro" id="IPR007219">
    <property type="entry name" value="XnlR_reg_dom"/>
</dbReference>
<name>A0A9W9KR44_9EURO</name>
<dbReference type="InterPro" id="IPR052202">
    <property type="entry name" value="Yeast_MetPath_Reg"/>
</dbReference>
<reference evidence="9" key="2">
    <citation type="journal article" date="2023" name="IMA Fungus">
        <title>Comparative genomic study of the Penicillium genus elucidates a diverse pangenome and 15 lateral gene transfer events.</title>
        <authorList>
            <person name="Petersen C."/>
            <person name="Sorensen T."/>
            <person name="Nielsen M.R."/>
            <person name="Sondergaard T.E."/>
            <person name="Sorensen J.L."/>
            <person name="Fitzpatrick D.A."/>
            <person name="Frisvad J.C."/>
            <person name="Nielsen K.L."/>
        </authorList>
    </citation>
    <scope>NUCLEOTIDE SEQUENCE</scope>
    <source>
        <strain evidence="9">IBT 34128</strain>
    </source>
</reference>
<evidence type="ECO:0000313" key="10">
    <source>
        <dbReference type="Proteomes" id="UP001141434"/>
    </source>
</evidence>
<keyword evidence="7" id="KW-0539">Nucleus</keyword>
<keyword evidence="2" id="KW-0479">Metal-binding</keyword>
<keyword evidence="4" id="KW-0805">Transcription regulation</keyword>
<dbReference type="GO" id="GO:0045944">
    <property type="term" value="P:positive regulation of transcription by RNA polymerase II"/>
    <property type="evidence" value="ECO:0007669"/>
    <property type="project" value="TreeGrafter"/>
</dbReference>
<proteinExistence type="predicted"/>
<dbReference type="GO" id="GO:0005634">
    <property type="term" value="C:nucleus"/>
    <property type="evidence" value="ECO:0007669"/>
    <property type="project" value="UniProtKB-SubCell"/>
</dbReference>
<feature type="domain" description="Xylanolytic transcriptional activator regulatory" evidence="8">
    <location>
        <begin position="186"/>
        <end position="260"/>
    </location>
</feature>
<keyword evidence="3" id="KW-0862">Zinc</keyword>
<dbReference type="CDD" id="cd12148">
    <property type="entry name" value="fungal_TF_MHR"/>
    <property type="match status" value="1"/>
</dbReference>
<dbReference type="OrthoDB" id="298012at2759"/>
<dbReference type="GeneID" id="81390427"/>
<keyword evidence="10" id="KW-1185">Reference proteome</keyword>
<reference evidence="9" key="1">
    <citation type="submission" date="2022-11" db="EMBL/GenBank/DDBJ databases">
        <authorList>
            <person name="Petersen C."/>
        </authorList>
    </citation>
    <scope>NUCLEOTIDE SEQUENCE</scope>
    <source>
        <strain evidence="9">IBT 34128</strain>
    </source>
</reference>
<gene>
    <name evidence="9" type="ORF">NUU61_000676</name>
</gene>
<dbReference type="GO" id="GO:0008270">
    <property type="term" value="F:zinc ion binding"/>
    <property type="evidence" value="ECO:0007669"/>
    <property type="project" value="InterPro"/>
</dbReference>
<keyword evidence="5" id="KW-0238">DNA-binding</keyword>
<dbReference type="PANTHER" id="PTHR47782">
    <property type="entry name" value="ZN(II)2CYS6 TRANSCRIPTION FACTOR (EUROFUNG)-RELATED"/>
    <property type="match status" value="1"/>
</dbReference>
<protein>
    <recommendedName>
        <fullName evidence="8">Xylanolytic transcriptional activator regulatory domain-containing protein</fullName>
    </recommendedName>
</protein>
<comment type="subcellular location">
    <subcellularLocation>
        <location evidence="1">Nucleus</location>
    </subcellularLocation>
</comment>
<evidence type="ECO:0000313" key="9">
    <source>
        <dbReference type="EMBL" id="KAJ5114917.1"/>
    </source>
</evidence>
<evidence type="ECO:0000256" key="7">
    <source>
        <dbReference type="ARBA" id="ARBA00023242"/>
    </source>
</evidence>
<dbReference type="PANTHER" id="PTHR47782:SF14">
    <property type="entry name" value="ZN(II)2CYS6 TRANSCRIPTION FACTOR (EUROFUNG)"/>
    <property type="match status" value="1"/>
</dbReference>
<evidence type="ECO:0000256" key="3">
    <source>
        <dbReference type="ARBA" id="ARBA00022833"/>
    </source>
</evidence>